<name>A0A2T6C837_9RHOB</name>
<dbReference type="NCBIfam" id="TIGR01726">
    <property type="entry name" value="HEQRo_perm_3TM"/>
    <property type="match status" value="1"/>
</dbReference>
<feature type="transmembrane region" description="Helical" evidence="8">
    <location>
        <begin position="157"/>
        <end position="185"/>
    </location>
</feature>
<feature type="transmembrane region" description="Helical" evidence="8">
    <location>
        <begin position="337"/>
        <end position="357"/>
    </location>
</feature>
<feature type="transmembrane region" description="Helical" evidence="8">
    <location>
        <begin position="128"/>
        <end position="145"/>
    </location>
</feature>
<dbReference type="OrthoDB" id="9771188at2"/>
<dbReference type="InterPro" id="IPR010065">
    <property type="entry name" value="AA_ABC_transptr_permease_3TM"/>
</dbReference>
<dbReference type="GO" id="GO:0006865">
    <property type="term" value="P:amino acid transport"/>
    <property type="evidence" value="ECO:0007669"/>
    <property type="project" value="TreeGrafter"/>
</dbReference>
<accession>A0A2T6C837</accession>
<dbReference type="Proteomes" id="UP000244092">
    <property type="component" value="Unassembled WGS sequence"/>
</dbReference>
<keyword evidence="7 8" id="KW-0472">Membrane</keyword>
<evidence type="ECO:0000256" key="3">
    <source>
        <dbReference type="ARBA" id="ARBA00022448"/>
    </source>
</evidence>
<dbReference type="SUPFAM" id="SSF161098">
    <property type="entry name" value="MetI-like"/>
    <property type="match status" value="1"/>
</dbReference>
<feature type="transmembrane region" description="Helical" evidence="8">
    <location>
        <begin position="104"/>
        <end position="121"/>
    </location>
</feature>
<dbReference type="InterPro" id="IPR043429">
    <property type="entry name" value="ArtM/GltK/GlnP/TcyL/YhdX-like"/>
</dbReference>
<evidence type="ECO:0000313" key="11">
    <source>
        <dbReference type="Proteomes" id="UP000244092"/>
    </source>
</evidence>
<evidence type="ECO:0000256" key="8">
    <source>
        <dbReference type="RuleBase" id="RU363032"/>
    </source>
</evidence>
<dbReference type="CDD" id="cd06261">
    <property type="entry name" value="TM_PBP2"/>
    <property type="match status" value="1"/>
</dbReference>
<keyword evidence="3 8" id="KW-0813">Transport</keyword>
<dbReference type="InterPro" id="IPR000515">
    <property type="entry name" value="MetI-like"/>
</dbReference>
<evidence type="ECO:0000256" key="1">
    <source>
        <dbReference type="ARBA" id="ARBA00004429"/>
    </source>
</evidence>
<evidence type="ECO:0000256" key="6">
    <source>
        <dbReference type="ARBA" id="ARBA00022989"/>
    </source>
</evidence>
<feature type="transmembrane region" description="Helical" evidence="8">
    <location>
        <begin position="197"/>
        <end position="225"/>
    </location>
</feature>
<protein>
    <submittedName>
        <fullName evidence="10">Amino acid ABC transporter membrane protein 2 (PAAT family)</fullName>
    </submittedName>
</protein>
<gene>
    <name evidence="10" type="ORF">C8N31_11636</name>
</gene>
<evidence type="ECO:0000313" key="10">
    <source>
        <dbReference type="EMBL" id="PTX64479.1"/>
    </source>
</evidence>
<dbReference type="PROSITE" id="PS50928">
    <property type="entry name" value="ABC_TM1"/>
    <property type="match status" value="1"/>
</dbReference>
<proteinExistence type="inferred from homology"/>
<comment type="subcellular location">
    <subcellularLocation>
        <location evidence="1">Cell inner membrane</location>
        <topology evidence="1">Multi-pass membrane protein</topology>
    </subcellularLocation>
    <subcellularLocation>
        <location evidence="8">Cell membrane</location>
        <topology evidence="8">Multi-pass membrane protein</topology>
    </subcellularLocation>
</comment>
<dbReference type="GO" id="GO:0022857">
    <property type="term" value="F:transmembrane transporter activity"/>
    <property type="evidence" value="ECO:0007669"/>
    <property type="project" value="InterPro"/>
</dbReference>
<evidence type="ECO:0000256" key="5">
    <source>
        <dbReference type="ARBA" id="ARBA00022692"/>
    </source>
</evidence>
<feature type="transmembrane region" description="Helical" evidence="8">
    <location>
        <begin position="34"/>
        <end position="55"/>
    </location>
</feature>
<dbReference type="Gene3D" id="1.10.3720.10">
    <property type="entry name" value="MetI-like"/>
    <property type="match status" value="1"/>
</dbReference>
<organism evidence="10 11">
    <name type="scientific">Sulfitobacter mediterraneus</name>
    <dbReference type="NCBI Taxonomy" id="83219"/>
    <lineage>
        <taxon>Bacteria</taxon>
        <taxon>Pseudomonadati</taxon>
        <taxon>Pseudomonadota</taxon>
        <taxon>Alphaproteobacteria</taxon>
        <taxon>Rhodobacterales</taxon>
        <taxon>Roseobacteraceae</taxon>
        <taxon>Sulfitobacter</taxon>
    </lineage>
</organism>
<dbReference type="AlphaFoldDB" id="A0A2T6C837"/>
<comment type="caution">
    <text evidence="10">The sequence shown here is derived from an EMBL/GenBank/DDBJ whole genome shotgun (WGS) entry which is preliminary data.</text>
</comment>
<dbReference type="GO" id="GO:0043190">
    <property type="term" value="C:ATP-binding cassette (ABC) transporter complex"/>
    <property type="evidence" value="ECO:0007669"/>
    <property type="project" value="InterPro"/>
</dbReference>
<dbReference type="Pfam" id="PF00528">
    <property type="entry name" value="BPD_transp_1"/>
    <property type="match status" value="1"/>
</dbReference>
<evidence type="ECO:0000259" key="9">
    <source>
        <dbReference type="PROSITE" id="PS50928"/>
    </source>
</evidence>
<comment type="similarity">
    <text evidence="2">Belongs to the binding-protein-dependent transport system permease family. HisMQ subfamily.</text>
</comment>
<evidence type="ECO:0000256" key="2">
    <source>
        <dbReference type="ARBA" id="ARBA00010072"/>
    </source>
</evidence>
<keyword evidence="5 8" id="KW-0812">Transmembrane</keyword>
<feature type="transmembrane region" description="Helical" evidence="8">
    <location>
        <begin position="308"/>
        <end position="325"/>
    </location>
</feature>
<keyword evidence="6 8" id="KW-1133">Transmembrane helix</keyword>
<dbReference type="InterPro" id="IPR035906">
    <property type="entry name" value="MetI-like_sf"/>
</dbReference>
<sequence length="368" mass="41110">MPVHEISNLPVTPRAPAATDRSFASLAQWMRRNLFQDITSTLITVFVGLILLWQIPPALDWLVFSAVFSGEGRQACTADAACWIPIFEYFNVFVYGPYPAEQEWRVNVAFLLGLLAFPLLFSRRMPRSLVLAYAALLPVALWLLLKGGGFLEVMPSTVFGGLMLTFFLGTIAMCLSLPVSVLLALGRQSKLPIIRWICVIYIEFVRAVPLLTFLFMASLMLQIFLPGGMEIDRLLRILAVMIFVSAAYKAEILRGAIQALPKGQFEASYAMGCGYWKTIFFIIMPQALRNSVPALINNFIGLFKETTLVMIVGLLELVGTIRAVFQYLEWIGLDVEGLIVVSFTFFVICFSIAQYGAHLERGIEASRH</sequence>
<evidence type="ECO:0000256" key="7">
    <source>
        <dbReference type="ARBA" id="ARBA00023136"/>
    </source>
</evidence>
<dbReference type="PANTHER" id="PTHR30614:SF41">
    <property type="entry name" value="INNER MEMBRANE AMINO-ACID ABC TRANSPORTER PERMEASE PROTEIN YHDY"/>
    <property type="match status" value="1"/>
</dbReference>
<dbReference type="PANTHER" id="PTHR30614">
    <property type="entry name" value="MEMBRANE COMPONENT OF AMINO ACID ABC TRANSPORTER"/>
    <property type="match status" value="1"/>
</dbReference>
<dbReference type="RefSeq" id="WP_025046835.1">
    <property type="nucleotide sequence ID" value="NZ_QBKU01000016.1"/>
</dbReference>
<feature type="domain" description="ABC transmembrane type-1" evidence="9">
    <location>
        <begin position="162"/>
        <end position="351"/>
    </location>
</feature>
<keyword evidence="4" id="KW-1003">Cell membrane</keyword>
<reference evidence="10 11" key="1">
    <citation type="submission" date="2018-04" db="EMBL/GenBank/DDBJ databases">
        <title>Genomic Encyclopedia of Archaeal and Bacterial Type Strains, Phase II (KMG-II): from individual species to whole genera.</title>
        <authorList>
            <person name="Goeker M."/>
        </authorList>
    </citation>
    <scope>NUCLEOTIDE SEQUENCE [LARGE SCALE GENOMIC DNA]</scope>
    <source>
        <strain evidence="10 11">DSM 12244</strain>
    </source>
</reference>
<evidence type="ECO:0000256" key="4">
    <source>
        <dbReference type="ARBA" id="ARBA00022475"/>
    </source>
</evidence>
<dbReference type="EMBL" id="QBKU01000016">
    <property type="protein sequence ID" value="PTX64479.1"/>
    <property type="molecule type" value="Genomic_DNA"/>
</dbReference>